<evidence type="ECO:0000259" key="14">
    <source>
        <dbReference type="PROSITE" id="PS50206"/>
    </source>
</evidence>
<accession>A0A9X0YA63</accession>
<dbReference type="InterPro" id="IPR047196">
    <property type="entry name" value="YidC_ALB_C"/>
</dbReference>
<gene>
    <name evidence="13 15" type="primary">yidC</name>
    <name evidence="15" type="ORF">JWR99_09460</name>
</gene>
<dbReference type="PROSITE" id="PS50206">
    <property type="entry name" value="RHODANESE_3"/>
    <property type="match status" value="1"/>
</dbReference>
<name>A0A9X0YA63_9PSED</name>
<dbReference type="PRINTS" id="PR01900">
    <property type="entry name" value="YIDCPROTEIN"/>
</dbReference>
<keyword evidence="6 13" id="KW-0812">Transmembrane</keyword>
<keyword evidence="8 13" id="KW-1133">Transmembrane helix</keyword>
<reference evidence="15 16" key="2">
    <citation type="journal article" date="2023" name="Plant Pathol.">
        <title>Dismantling and reorganizing Pseudomonas marginalis sensu#lato.</title>
        <authorList>
            <person name="Sawada H."/>
            <person name="Fujikawa T."/>
            <person name="Satou M."/>
        </authorList>
    </citation>
    <scope>NUCLEOTIDE SEQUENCE [LARGE SCALE GENOMIC DNA]</scope>
    <source>
        <strain evidence="15 16">MAFF 301381</strain>
    </source>
</reference>
<evidence type="ECO:0000256" key="4">
    <source>
        <dbReference type="ARBA" id="ARBA00022448"/>
    </source>
</evidence>
<dbReference type="GO" id="GO:0032977">
    <property type="term" value="F:membrane insertase activity"/>
    <property type="evidence" value="ECO:0007669"/>
    <property type="project" value="InterPro"/>
</dbReference>
<evidence type="ECO:0000313" key="15">
    <source>
        <dbReference type="EMBL" id="MBN2976184.1"/>
    </source>
</evidence>
<dbReference type="Pfam" id="PF02096">
    <property type="entry name" value="60KD_IMP"/>
    <property type="match status" value="1"/>
</dbReference>
<evidence type="ECO:0000256" key="10">
    <source>
        <dbReference type="ARBA" id="ARBA00023186"/>
    </source>
</evidence>
<dbReference type="HAMAP" id="MF_01810">
    <property type="entry name" value="YidC_type1"/>
    <property type="match status" value="1"/>
</dbReference>
<dbReference type="InterPro" id="IPR038221">
    <property type="entry name" value="YidC_periplasmic_sf"/>
</dbReference>
<organism evidence="15 16">
    <name type="scientific">Pseudomonas lactucae</name>
    <dbReference type="NCBI Taxonomy" id="2813360"/>
    <lineage>
        <taxon>Bacteria</taxon>
        <taxon>Pseudomonadati</taxon>
        <taxon>Pseudomonadota</taxon>
        <taxon>Gammaproteobacteria</taxon>
        <taxon>Pseudomonadales</taxon>
        <taxon>Pseudomonadaceae</taxon>
        <taxon>Pseudomonas</taxon>
    </lineage>
</organism>
<comment type="function">
    <text evidence="13">Required for the insertion and/or proper folding and/or complex formation of integral membrane proteins into the membrane. Involved in integration of membrane proteins that insert both dependently and independently of the Sec translocase complex, as well as at least some lipoproteins. Aids folding of multispanning membrane proteins.</text>
</comment>
<dbReference type="NCBIfam" id="TIGR03593">
    <property type="entry name" value="yidC_nterm"/>
    <property type="match status" value="1"/>
</dbReference>
<evidence type="ECO:0000256" key="8">
    <source>
        <dbReference type="ARBA" id="ARBA00022989"/>
    </source>
</evidence>
<dbReference type="InterPro" id="IPR019998">
    <property type="entry name" value="Membr_insert_YidC"/>
</dbReference>
<dbReference type="NCBIfam" id="TIGR03592">
    <property type="entry name" value="yidC_oxa1_cterm"/>
    <property type="match status" value="1"/>
</dbReference>
<dbReference type="GO" id="GO:0051205">
    <property type="term" value="P:protein insertion into membrane"/>
    <property type="evidence" value="ECO:0007669"/>
    <property type="project" value="TreeGrafter"/>
</dbReference>
<keyword evidence="16" id="KW-1185">Reference proteome</keyword>
<comment type="subunit">
    <text evidence="13">Interacts with the Sec translocase complex via SecD. Specifically interacts with transmembrane segments of nascent integral membrane proteins during membrane integration.</text>
</comment>
<feature type="transmembrane region" description="Helical" evidence="13">
    <location>
        <begin position="441"/>
        <end position="464"/>
    </location>
</feature>
<evidence type="ECO:0000256" key="2">
    <source>
        <dbReference type="ARBA" id="ARBA00010527"/>
    </source>
</evidence>
<evidence type="ECO:0000256" key="7">
    <source>
        <dbReference type="ARBA" id="ARBA00022927"/>
    </source>
</evidence>
<evidence type="ECO:0000313" key="16">
    <source>
        <dbReference type="Proteomes" id="UP001154860"/>
    </source>
</evidence>
<dbReference type="InterPro" id="IPR028055">
    <property type="entry name" value="YidC/Oxa/ALB_C"/>
</dbReference>
<evidence type="ECO:0000256" key="5">
    <source>
        <dbReference type="ARBA" id="ARBA00022475"/>
    </source>
</evidence>
<dbReference type="InterPro" id="IPR028053">
    <property type="entry name" value="Membr_insert_YidC_N"/>
</dbReference>
<evidence type="ECO:0000256" key="11">
    <source>
        <dbReference type="ARBA" id="ARBA00033245"/>
    </source>
</evidence>
<evidence type="ECO:0000256" key="1">
    <source>
        <dbReference type="ARBA" id="ARBA00004429"/>
    </source>
</evidence>
<evidence type="ECO:0000256" key="6">
    <source>
        <dbReference type="ARBA" id="ARBA00022692"/>
    </source>
</evidence>
<dbReference type="PANTHER" id="PTHR12428:SF65">
    <property type="entry name" value="CYTOCHROME C OXIDASE ASSEMBLY PROTEIN COX18, MITOCHONDRIAL"/>
    <property type="match status" value="1"/>
</dbReference>
<comment type="caution">
    <text evidence="15">The sequence shown here is derived from an EMBL/GenBank/DDBJ whole genome shotgun (WGS) entry which is preliminary data.</text>
</comment>
<feature type="transmembrane region" description="Helical" evidence="13">
    <location>
        <begin position="522"/>
        <end position="542"/>
    </location>
</feature>
<dbReference type="AlphaFoldDB" id="A0A9X0YA63"/>
<evidence type="ECO:0000256" key="13">
    <source>
        <dbReference type="HAMAP-Rule" id="MF_01810"/>
    </source>
</evidence>
<evidence type="ECO:0000256" key="9">
    <source>
        <dbReference type="ARBA" id="ARBA00023136"/>
    </source>
</evidence>
<dbReference type="InterPro" id="IPR001763">
    <property type="entry name" value="Rhodanese-like_dom"/>
</dbReference>
<evidence type="ECO:0000256" key="12">
    <source>
        <dbReference type="ARBA" id="ARBA00033342"/>
    </source>
</evidence>
<keyword evidence="5 13" id="KW-1003">Cell membrane</keyword>
<comment type="similarity">
    <text evidence="2 13">Belongs to the OXA1/ALB3/YidC family. Type 1 subfamily.</text>
</comment>
<protein>
    <recommendedName>
        <fullName evidence="3 13">Membrane protein insertase YidC</fullName>
    </recommendedName>
    <alternativeName>
        <fullName evidence="12 13">Foldase YidC</fullName>
    </alternativeName>
    <alternativeName>
        <fullName evidence="13">Membrane protein YidC</fullName>
    </alternativeName>
    <alternativeName>
        <fullName evidence="11 13">membrane integrase YidC</fullName>
    </alternativeName>
</protein>
<dbReference type="NCBIfam" id="NF002353">
    <property type="entry name" value="PRK01318.1-4"/>
    <property type="match status" value="1"/>
</dbReference>
<dbReference type="InterPro" id="IPR001708">
    <property type="entry name" value="YidC/ALB3/OXA1/COX18"/>
</dbReference>
<dbReference type="EMBL" id="JAFHKJ010000038">
    <property type="protein sequence ID" value="MBN2976184.1"/>
    <property type="molecule type" value="Genomic_DNA"/>
</dbReference>
<dbReference type="PANTHER" id="PTHR12428">
    <property type="entry name" value="OXA1"/>
    <property type="match status" value="1"/>
</dbReference>
<dbReference type="GO" id="GO:0015031">
    <property type="term" value="P:protein transport"/>
    <property type="evidence" value="ECO:0007669"/>
    <property type="project" value="UniProtKB-KW"/>
</dbReference>
<sequence>MDIKRTILIVALAIVSYVMVLKWNQDYGQAALPTQNVAANAVPTGLPDAASGTNTAASDDIPRAAGETKAPAEVAVATSTDLIQIKTDVLDLAIDPQGGDVAKLTLPLYPRRQDHPEIPFQLFDNGGERVYQAQSGLIGTNGPDASAAGRPIFSSEKKSYQLADGQDQLVVDLKFSKDGVNYIKRFTLKRGLYDIVVTYLIDNQSAQPWTGAMFAQLKRDASSDPSSSTATGTATYLGAALWTSSEPYKKVSMKDMDKVAEDKLKAPITYNVNGGWVAWLQHYFVTAWIPQPGQNNAVLARKDSKGNYIIGYTGPAMTVAPGAKAETSATLYAGPKSQAVLKELSPGLELTVDYGILWFIAQPIFWLLQHIHSIVGNWGWSIIFLTMLIKGLFFPLSAASYKSMARMRAVAPKLAALKEQHGDDRQKMSQAMMELYKKEKINPLGGCLPILVQMPVFLSLYWVLLESVEMRQAPFMLWITDLSIKDPFFILPIIMGATMFIQQRLNPTPPDPMQAKVMKMMPIIFTFFFLWFPAGLVLYWVVNNVLSISQQWYITRKIEAATKKAEA</sequence>
<feature type="transmembrane region" description="Helical" evidence="13">
    <location>
        <begin position="484"/>
        <end position="501"/>
    </location>
</feature>
<keyword evidence="10 13" id="KW-0143">Chaperone</keyword>
<dbReference type="Gene3D" id="2.70.98.90">
    <property type="match status" value="1"/>
</dbReference>
<keyword evidence="4 13" id="KW-0813">Transport</keyword>
<evidence type="ECO:0000256" key="3">
    <source>
        <dbReference type="ARBA" id="ARBA00015325"/>
    </source>
</evidence>
<dbReference type="Proteomes" id="UP001154860">
    <property type="component" value="Unassembled WGS sequence"/>
</dbReference>
<dbReference type="RefSeq" id="WP_003177078.1">
    <property type="nucleotide sequence ID" value="NZ_JAFHKJ010000038.1"/>
</dbReference>
<dbReference type="GO" id="GO:0005886">
    <property type="term" value="C:plasma membrane"/>
    <property type="evidence" value="ECO:0007669"/>
    <property type="project" value="UniProtKB-SubCell"/>
</dbReference>
<dbReference type="PRINTS" id="PR00701">
    <property type="entry name" value="60KDINNERMP"/>
</dbReference>
<dbReference type="NCBIfam" id="NF002352">
    <property type="entry name" value="PRK01318.1-3"/>
    <property type="match status" value="1"/>
</dbReference>
<keyword evidence="7 13" id="KW-0653">Protein transport</keyword>
<reference evidence="15 16" key="1">
    <citation type="journal article" date="2021" name="Int. J. Syst. Evol. Microbiol.">
        <title>Pseudomonas lactucae sp. nov., a pathogen causing bacterial rot of lettuce in Japan.</title>
        <authorList>
            <person name="Sawada H."/>
            <person name="Fujikawa T."/>
            <person name="Satou M."/>
        </authorList>
    </citation>
    <scope>NUCLEOTIDE SEQUENCE [LARGE SCALE GENOMIC DNA]</scope>
    <source>
        <strain evidence="15 16">MAFF 301381</strain>
    </source>
</reference>
<comment type="subcellular location">
    <subcellularLocation>
        <location evidence="1">Cell inner membrane</location>
        <topology evidence="1">Multi-pass membrane protein</topology>
    </subcellularLocation>
    <subcellularLocation>
        <location evidence="13">Cell membrane</location>
        <topology evidence="13">Multi-pass membrane protein</topology>
    </subcellularLocation>
</comment>
<feature type="transmembrane region" description="Helical" evidence="13">
    <location>
        <begin position="378"/>
        <end position="398"/>
    </location>
</feature>
<keyword evidence="9 13" id="KW-0472">Membrane</keyword>
<dbReference type="CDD" id="cd19961">
    <property type="entry name" value="EcYidC-like_peri"/>
    <property type="match status" value="1"/>
</dbReference>
<feature type="domain" description="Rhodanese" evidence="14">
    <location>
        <begin position="270"/>
        <end position="288"/>
    </location>
</feature>
<dbReference type="Pfam" id="PF14849">
    <property type="entry name" value="YidC_periplas"/>
    <property type="match status" value="1"/>
</dbReference>
<dbReference type="CDD" id="cd20070">
    <property type="entry name" value="5TM_YidC_Alb3"/>
    <property type="match status" value="1"/>
</dbReference>
<proteinExistence type="inferred from homology"/>